<dbReference type="GO" id="GO:0005739">
    <property type="term" value="C:mitochondrion"/>
    <property type="evidence" value="ECO:0007669"/>
    <property type="project" value="UniProtKB-ARBA"/>
</dbReference>
<sequence>MWSGKSLLLIWELTLPNYGELLKLLIPSISRKANCGWINYSGKVKSQEICENKMDNRVSKSIVRLIPAIVKEQRVDGNGLVEYSTSLRCTLSDFERNSNINILSNQVFKRFYSNIIINKSDFINTESPVDPWFFTGFSDGEASFIIYIQKTNNTKIGWASWVAFEINLDGKDLSILKDIKSYLGVGKINQKSNGTCVYYVRALEEIATLIHHFDKYPLKTKKQADYLLFKSAYEIIKNKQHLTEEGFNKILALRASINKGLPAALKEAFPNLNITPSERPIVKNENMPDPNWISGFTTAEGNFLVRILDKPKTQVILRFKLTQHIRDEELFTQLADYLDCGKIYLDERSVSLIVTKFSDLSEKIIPLFDKYPVQGLKRLNYADFVKVWQLMKNNLHLTTEGVKLIRKIKSGMNFSRIFK</sequence>
<dbReference type="GeneID" id="13435452"/>
<dbReference type="EMBL" id="JQ015302">
    <property type="protein sequence ID" value="AEY94398.1"/>
    <property type="molecule type" value="Genomic_DNA"/>
</dbReference>
<dbReference type="GO" id="GO:0004519">
    <property type="term" value="F:endonuclease activity"/>
    <property type="evidence" value="ECO:0007669"/>
    <property type="project" value="UniProtKB-KW"/>
</dbReference>
<proteinExistence type="predicted"/>
<name>J3JRF1_9PEZI</name>
<gene>
    <name evidence="2" type="primary">ix2</name>
</gene>
<keyword evidence="2" id="KW-0255">Endonuclease</keyword>
<dbReference type="PANTHER" id="PTHR36181">
    <property type="entry name" value="INTRON-ENCODED ENDONUCLEASE AI3-RELATED"/>
    <property type="match status" value="1"/>
</dbReference>
<geneLocation type="mitochondrion" evidence="2"/>
<feature type="domain" description="Homing endonuclease LAGLIDADG" evidence="1">
    <location>
        <begin position="135"/>
        <end position="233"/>
    </location>
</feature>
<reference evidence="2" key="2">
    <citation type="journal article" date="2012" name="PLoS ONE">
        <title>Phylogenetic Analysis of the Complete Mitochondrial Genome of Madurella mycetomatis Confirms Its Taxonomic Position within the Order Sordariales.</title>
        <authorList>
            <person name="van de Sande W.W."/>
        </authorList>
    </citation>
    <scope>NUCLEOTIDE SEQUENCE</scope>
</reference>
<dbReference type="InterPro" id="IPR027434">
    <property type="entry name" value="Homing_endonucl"/>
</dbReference>
<dbReference type="AlphaFoldDB" id="J3JRF1"/>
<dbReference type="InterPro" id="IPR004860">
    <property type="entry name" value="LAGLIDADG_dom"/>
</dbReference>
<evidence type="ECO:0000313" key="2">
    <source>
        <dbReference type="EMBL" id="AEY94398.1"/>
    </source>
</evidence>
<reference evidence="2" key="1">
    <citation type="submission" date="2011-11" db="EMBL/GenBank/DDBJ databases">
        <authorList>
            <person name="van de Sande W.J."/>
        </authorList>
    </citation>
    <scope>NUCLEOTIDE SEQUENCE</scope>
</reference>
<keyword evidence="2" id="KW-0540">Nuclease</keyword>
<dbReference type="InterPro" id="IPR051289">
    <property type="entry name" value="LAGLIDADG_Endonuclease"/>
</dbReference>
<protein>
    <submittedName>
        <fullName evidence="2">Intron protein 2, putative LAGLIDAGDG endonuclease</fullName>
    </submittedName>
</protein>
<dbReference type="FunFam" id="3.10.28.10:FF:000010">
    <property type="entry name" value="LAGLIDADG homing endonuclease I-LtrII"/>
    <property type="match status" value="1"/>
</dbReference>
<evidence type="ECO:0000259" key="1">
    <source>
        <dbReference type="Pfam" id="PF00961"/>
    </source>
</evidence>
<accession>J3JRF1</accession>
<dbReference type="Pfam" id="PF00961">
    <property type="entry name" value="LAGLIDADG_1"/>
    <property type="match status" value="2"/>
</dbReference>
<keyword evidence="2" id="KW-0496">Mitochondrion</keyword>
<feature type="domain" description="Homing endonuclease LAGLIDADG" evidence="1">
    <location>
        <begin position="293"/>
        <end position="387"/>
    </location>
</feature>
<dbReference type="RefSeq" id="YP_006576199.1">
    <property type="nucleotide sequence ID" value="NC_018359.1"/>
</dbReference>
<dbReference type="Gene3D" id="3.10.28.10">
    <property type="entry name" value="Homing endonucleases"/>
    <property type="match status" value="2"/>
</dbReference>
<dbReference type="SUPFAM" id="SSF55608">
    <property type="entry name" value="Homing endonucleases"/>
    <property type="match status" value="2"/>
</dbReference>
<keyword evidence="2" id="KW-0378">Hydrolase</keyword>
<organism evidence="2">
    <name type="scientific">Madurella mycetomatis</name>
    <dbReference type="NCBI Taxonomy" id="100816"/>
    <lineage>
        <taxon>Eukaryota</taxon>
        <taxon>Fungi</taxon>
        <taxon>Dikarya</taxon>
        <taxon>Ascomycota</taxon>
        <taxon>Pezizomycotina</taxon>
        <taxon>Sordariomycetes</taxon>
        <taxon>Sordariomycetidae</taxon>
        <taxon>Sordariales</taxon>
        <taxon>Sordariales incertae sedis</taxon>
        <taxon>Madurella</taxon>
    </lineage>
</organism>
<dbReference type="PANTHER" id="PTHR36181:SF4">
    <property type="entry name" value="LAGLIDADG ENDONUCLEASE"/>
    <property type="match status" value="1"/>
</dbReference>